<evidence type="ECO:0000256" key="1">
    <source>
        <dbReference type="ARBA" id="ARBA00007905"/>
    </source>
</evidence>
<dbReference type="AlphaFoldDB" id="E9DRF3"/>
<accession>E9DRF3</accession>
<name>E9DRF3_METAQ</name>
<keyword evidence="3" id="KW-0560">Oxidoreductase</keyword>
<evidence type="ECO:0000256" key="3">
    <source>
        <dbReference type="ARBA" id="ARBA00023002"/>
    </source>
</evidence>
<evidence type="ECO:0000313" key="6">
    <source>
        <dbReference type="Proteomes" id="UP000002499"/>
    </source>
</evidence>
<feature type="domain" description="NADP-dependent oxidoreductase" evidence="4">
    <location>
        <begin position="64"/>
        <end position="122"/>
    </location>
</feature>
<sequence>MEELKKAGKVKSIGVSNYLRHHVEATLEGASDPPAFKYHPYFSAQTIGSFKGLAPAFCCPNGPLREPLARVAKAHDTTEVVVLLAWVMQNNIVAVTTTSKPQRLDEYARVLKVKLTPDEMQETSRRRRHLSLPHALAGTF</sequence>
<keyword evidence="2" id="KW-0521">NADP</keyword>
<dbReference type="Proteomes" id="UP000002499">
    <property type="component" value="Unassembled WGS sequence"/>
</dbReference>
<evidence type="ECO:0000259" key="4">
    <source>
        <dbReference type="Pfam" id="PF00248"/>
    </source>
</evidence>
<dbReference type="InterPro" id="IPR018170">
    <property type="entry name" value="Aldo/ket_reductase_CS"/>
</dbReference>
<protein>
    <submittedName>
        <fullName evidence="5">NADPH-dependent alpha-keto amide reductase, putative</fullName>
    </submittedName>
</protein>
<evidence type="ECO:0000256" key="2">
    <source>
        <dbReference type="ARBA" id="ARBA00022857"/>
    </source>
</evidence>
<dbReference type="eggNOG" id="KOG1577">
    <property type="taxonomic scope" value="Eukaryota"/>
</dbReference>
<dbReference type="PROSITE" id="PS00062">
    <property type="entry name" value="ALDOKETO_REDUCTASE_2"/>
    <property type="match status" value="1"/>
</dbReference>
<dbReference type="EMBL" id="GL698470">
    <property type="protein sequence ID" value="EFY93831.1"/>
    <property type="molecule type" value="Genomic_DNA"/>
</dbReference>
<dbReference type="Pfam" id="PF00248">
    <property type="entry name" value="Aldo_ket_red"/>
    <property type="match status" value="1"/>
</dbReference>
<dbReference type="Gene3D" id="3.20.20.100">
    <property type="entry name" value="NADP-dependent oxidoreductase domain"/>
    <property type="match status" value="1"/>
</dbReference>
<keyword evidence="6" id="KW-1185">Reference proteome</keyword>
<dbReference type="PANTHER" id="PTHR43827:SF3">
    <property type="entry name" value="NADP-DEPENDENT OXIDOREDUCTASE DOMAIN-CONTAINING PROTEIN"/>
    <property type="match status" value="1"/>
</dbReference>
<dbReference type="HOGENOM" id="CLU_023205_12_2_1"/>
<dbReference type="SUPFAM" id="SSF51430">
    <property type="entry name" value="NAD(P)-linked oxidoreductase"/>
    <property type="match status" value="1"/>
</dbReference>
<dbReference type="InterPro" id="IPR036812">
    <property type="entry name" value="NAD(P)_OxRdtase_dom_sf"/>
</dbReference>
<dbReference type="OrthoDB" id="416253at2759"/>
<dbReference type="InterPro" id="IPR020471">
    <property type="entry name" value="AKR"/>
</dbReference>
<dbReference type="PANTHER" id="PTHR43827">
    <property type="entry name" value="2,5-DIKETO-D-GLUCONIC ACID REDUCTASE"/>
    <property type="match status" value="1"/>
</dbReference>
<dbReference type="InParanoid" id="E9DRF3"/>
<dbReference type="GO" id="GO:0016616">
    <property type="term" value="F:oxidoreductase activity, acting on the CH-OH group of donors, NAD or NADP as acceptor"/>
    <property type="evidence" value="ECO:0007669"/>
    <property type="project" value="UniProtKB-ARBA"/>
</dbReference>
<organism evidence="6">
    <name type="scientific">Metarhizium acridum (strain CQMa 102)</name>
    <dbReference type="NCBI Taxonomy" id="655827"/>
    <lineage>
        <taxon>Eukaryota</taxon>
        <taxon>Fungi</taxon>
        <taxon>Dikarya</taxon>
        <taxon>Ascomycota</taxon>
        <taxon>Pezizomycotina</taxon>
        <taxon>Sordariomycetes</taxon>
        <taxon>Hypocreomycetidae</taxon>
        <taxon>Hypocreales</taxon>
        <taxon>Clavicipitaceae</taxon>
        <taxon>Metarhizium</taxon>
    </lineage>
</organism>
<reference evidence="5 6" key="1">
    <citation type="journal article" date="2011" name="PLoS Genet.">
        <title>Genome sequencing and comparative transcriptomics of the model entomopathogenic fungi Metarhizium anisopliae and M. acridum.</title>
        <authorList>
            <person name="Gao Q."/>
            <person name="Jin K."/>
            <person name="Ying S.H."/>
            <person name="Zhang Y."/>
            <person name="Xiao G."/>
            <person name="Shang Y."/>
            <person name="Duan Z."/>
            <person name="Hu X."/>
            <person name="Xie X.Q."/>
            <person name="Zhou G."/>
            <person name="Peng G."/>
            <person name="Luo Z."/>
            <person name="Huang W."/>
            <person name="Wang B."/>
            <person name="Fang W."/>
            <person name="Wang S."/>
            <person name="Zhong Y."/>
            <person name="Ma L.J."/>
            <person name="St Leger R.J."/>
            <person name="Zhao G.P."/>
            <person name="Pei Y."/>
            <person name="Feng M.G."/>
            <person name="Xia Y."/>
            <person name="Wang C."/>
        </authorList>
    </citation>
    <scope>NUCLEOTIDE SEQUENCE [LARGE SCALE GENOMIC DNA]</scope>
    <source>
        <strain evidence="5 6">CQMa 102</strain>
    </source>
</reference>
<gene>
    <name evidence="5" type="ORF">MAC_00322</name>
</gene>
<proteinExistence type="inferred from homology"/>
<evidence type="ECO:0000313" key="5">
    <source>
        <dbReference type="EMBL" id="EFY93831.1"/>
    </source>
</evidence>
<dbReference type="InterPro" id="IPR023210">
    <property type="entry name" value="NADP_OxRdtase_dom"/>
</dbReference>
<comment type="similarity">
    <text evidence="1">Belongs to the aldo/keto reductase family.</text>
</comment>